<dbReference type="PANTHER" id="PTHR22916:SF3">
    <property type="entry name" value="UDP-GLCNAC:BETAGAL BETA-1,3-N-ACETYLGLUCOSAMINYLTRANSFERASE-LIKE PROTEIN 1"/>
    <property type="match status" value="1"/>
</dbReference>
<organism evidence="3 4">
    <name type="scientific">Neoroseomonas soli</name>
    <dbReference type="NCBI Taxonomy" id="1081025"/>
    <lineage>
        <taxon>Bacteria</taxon>
        <taxon>Pseudomonadati</taxon>
        <taxon>Pseudomonadota</taxon>
        <taxon>Alphaproteobacteria</taxon>
        <taxon>Acetobacterales</taxon>
        <taxon>Acetobacteraceae</taxon>
        <taxon>Neoroseomonas</taxon>
    </lineage>
</organism>
<sequence length="271" mass="29897">MTDTPDITVTVILHREGPLALPALSSMHDLVMRARAAGLAVEARAVLDRPDDLTRRMAATRGNWLDAVQEVSVGDLGLARNAGVAAAHGRFLAFLDGDDLWGEDWLHLAHRAATAANAPPEAIWHPQSLYYFVEGDFDRHSTHEMPHAAAQSFHMWHHASDTPGFDRDVLFLNNIWTANVFARREIHERHPYTAVDRSRGFGVEDWSWHMETLWDGLGHFVVPDTVHLIRVKDAGSLGQQNTAEGLLPHLPPGAAPRLGPQRSAPQGAEAV</sequence>
<feature type="region of interest" description="Disordered" evidence="1">
    <location>
        <begin position="241"/>
        <end position="271"/>
    </location>
</feature>
<dbReference type="RefSeq" id="WP_211863086.1">
    <property type="nucleotide sequence ID" value="NZ_JAAEDM010000046.1"/>
</dbReference>
<feature type="domain" description="Glycosyltransferase 2-like" evidence="2">
    <location>
        <begin position="76"/>
        <end position="151"/>
    </location>
</feature>
<dbReference type="CDD" id="cd00761">
    <property type="entry name" value="Glyco_tranf_GTA_type"/>
    <property type="match status" value="1"/>
</dbReference>
<comment type="caution">
    <text evidence="3">The sequence shown here is derived from an EMBL/GenBank/DDBJ whole genome shotgun (WGS) entry which is preliminary data.</text>
</comment>
<dbReference type="Gene3D" id="3.90.550.10">
    <property type="entry name" value="Spore Coat Polysaccharide Biosynthesis Protein SpsA, Chain A"/>
    <property type="match status" value="1"/>
</dbReference>
<dbReference type="Proteomes" id="UP001138751">
    <property type="component" value="Unassembled WGS sequence"/>
</dbReference>
<dbReference type="InterPro" id="IPR001173">
    <property type="entry name" value="Glyco_trans_2-like"/>
</dbReference>
<evidence type="ECO:0000313" key="3">
    <source>
        <dbReference type="EMBL" id="MBR0672668.1"/>
    </source>
</evidence>
<dbReference type="InterPro" id="IPR029044">
    <property type="entry name" value="Nucleotide-diphossugar_trans"/>
</dbReference>
<dbReference type="AlphaFoldDB" id="A0A9X9WZT9"/>
<evidence type="ECO:0000313" key="4">
    <source>
        <dbReference type="Proteomes" id="UP001138751"/>
    </source>
</evidence>
<name>A0A9X9WZT9_9PROT</name>
<dbReference type="SUPFAM" id="SSF53448">
    <property type="entry name" value="Nucleotide-diphospho-sugar transferases"/>
    <property type="match status" value="1"/>
</dbReference>
<reference evidence="3" key="1">
    <citation type="submission" date="2020-01" db="EMBL/GenBank/DDBJ databases">
        <authorList>
            <person name="Rat A."/>
        </authorList>
    </citation>
    <scope>NUCLEOTIDE SEQUENCE</scope>
    <source>
        <strain evidence="3">LMG 31231</strain>
    </source>
</reference>
<reference evidence="3" key="2">
    <citation type="journal article" date="2021" name="Syst. Appl. Microbiol.">
        <title>Roseomonas hellenica sp. nov., isolated from roots of wild-growing Alkanna tinctoria.</title>
        <authorList>
            <person name="Rat A."/>
            <person name="Naranjo H.D."/>
            <person name="Lebbe L."/>
            <person name="Cnockaert M."/>
            <person name="Krigas N."/>
            <person name="Grigoriadou K."/>
            <person name="Maloupa E."/>
            <person name="Willems A."/>
        </authorList>
    </citation>
    <scope>NUCLEOTIDE SEQUENCE</scope>
    <source>
        <strain evidence="3">LMG 31231</strain>
    </source>
</reference>
<keyword evidence="4" id="KW-1185">Reference proteome</keyword>
<gene>
    <name evidence="3" type="ORF">GXW76_15930</name>
</gene>
<evidence type="ECO:0000259" key="2">
    <source>
        <dbReference type="Pfam" id="PF00535"/>
    </source>
</evidence>
<dbReference type="EMBL" id="JAAEDM010000046">
    <property type="protein sequence ID" value="MBR0672668.1"/>
    <property type="molecule type" value="Genomic_DNA"/>
</dbReference>
<protein>
    <submittedName>
        <fullName evidence="3">Glycosyltransferase family 2 protein</fullName>
    </submittedName>
</protein>
<accession>A0A9X9WZT9</accession>
<dbReference type="PANTHER" id="PTHR22916">
    <property type="entry name" value="GLYCOSYLTRANSFERASE"/>
    <property type="match status" value="1"/>
</dbReference>
<proteinExistence type="predicted"/>
<dbReference type="GO" id="GO:0016758">
    <property type="term" value="F:hexosyltransferase activity"/>
    <property type="evidence" value="ECO:0007669"/>
    <property type="project" value="UniProtKB-ARBA"/>
</dbReference>
<dbReference type="Pfam" id="PF00535">
    <property type="entry name" value="Glycos_transf_2"/>
    <property type="match status" value="1"/>
</dbReference>
<evidence type="ECO:0000256" key="1">
    <source>
        <dbReference type="SAM" id="MobiDB-lite"/>
    </source>
</evidence>